<keyword evidence="3" id="KW-1185">Reference proteome</keyword>
<dbReference type="Proteomes" id="UP000289238">
    <property type="component" value="Unassembled WGS sequence"/>
</dbReference>
<accession>A0A4Q0PEE2</accession>
<evidence type="ECO:0008006" key="4">
    <source>
        <dbReference type="Google" id="ProtNLM"/>
    </source>
</evidence>
<dbReference type="PROSITE" id="PS51257">
    <property type="entry name" value="PROKAR_LIPOPROTEIN"/>
    <property type="match status" value="1"/>
</dbReference>
<evidence type="ECO:0000313" key="3">
    <source>
        <dbReference type="Proteomes" id="UP000289238"/>
    </source>
</evidence>
<sequence length="201" mass="22174">MKYMSVVATGVLMTVALVSCKNDAEKEAQVNETTEEVQNVGDSTVSEKERYADAAIDGSLEKPALPDDYSINWENVEVDTKLKADVDGWKNLKSFSNSVKALDLKEVPEAEITDFVSQLVVDANNLESSIPKSLLTEEVQEDIKDIKEEVADLKMVIAKSGNDQKKIGNQVEELLEAFDDLNEEIKETVSKSGKSLVDDNQ</sequence>
<dbReference type="AlphaFoldDB" id="A0A4Q0PEE2"/>
<feature type="coiled-coil region" evidence="1">
    <location>
        <begin position="136"/>
        <end position="191"/>
    </location>
</feature>
<comment type="caution">
    <text evidence="2">The sequence shown here is derived from an EMBL/GenBank/DDBJ whole genome shotgun (WGS) entry which is preliminary data.</text>
</comment>
<protein>
    <recommendedName>
        <fullName evidence="4">Lipoprotein</fullName>
    </recommendedName>
</protein>
<evidence type="ECO:0000313" key="2">
    <source>
        <dbReference type="EMBL" id="RXG24479.1"/>
    </source>
</evidence>
<dbReference type="RefSeq" id="WP_128756217.1">
    <property type="nucleotide sequence ID" value="NZ_QOVM01000001.1"/>
</dbReference>
<dbReference type="EMBL" id="QOVM01000001">
    <property type="protein sequence ID" value="RXG24479.1"/>
    <property type="molecule type" value="Genomic_DNA"/>
</dbReference>
<organism evidence="2 3">
    <name type="scientific">Leeuwenhoekiella aequorea</name>
    <dbReference type="NCBI Taxonomy" id="283736"/>
    <lineage>
        <taxon>Bacteria</taxon>
        <taxon>Pseudomonadati</taxon>
        <taxon>Bacteroidota</taxon>
        <taxon>Flavobacteriia</taxon>
        <taxon>Flavobacteriales</taxon>
        <taxon>Flavobacteriaceae</taxon>
        <taxon>Leeuwenhoekiella</taxon>
    </lineage>
</organism>
<gene>
    <name evidence="2" type="ORF">DSM00_268</name>
</gene>
<keyword evidence="1" id="KW-0175">Coiled coil</keyword>
<name>A0A4Q0PEE2_9FLAO</name>
<proteinExistence type="predicted"/>
<reference evidence="2 3" key="1">
    <citation type="submission" date="2018-07" db="EMBL/GenBank/DDBJ databases">
        <title>Leeuwenhoekiella genomics.</title>
        <authorList>
            <person name="Tahon G."/>
            <person name="Willems A."/>
        </authorList>
    </citation>
    <scope>NUCLEOTIDE SEQUENCE [LARGE SCALE GENOMIC DNA]</scope>
    <source>
        <strain evidence="2 3">LMG 22550</strain>
    </source>
</reference>
<evidence type="ECO:0000256" key="1">
    <source>
        <dbReference type="SAM" id="Coils"/>
    </source>
</evidence>
<dbReference type="OrthoDB" id="1429614at2"/>